<proteinExistence type="predicted"/>
<organism evidence="2 3">
    <name type="scientific">Carex littledalei</name>
    <dbReference type="NCBI Taxonomy" id="544730"/>
    <lineage>
        <taxon>Eukaryota</taxon>
        <taxon>Viridiplantae</taxon>
        <taxon>Streptophyta</taxon>
        <taxon>Embryophyta</taxon>
        <taxon>Tracheophyta</taxon>
        <taxon>Spermatophyta</taxon>
        <taxon>Magnoliopsida</taxon>
        <taxon>Liliopsida</taxon>
        <taxon>Poales</taxon>
        <taxon>Cyperaceae</taxon>
        <taxon>Cyperoideae</taxon>
        <taxon>Cariceae</taxon>
        <taxon>Carex</taxon>
        <taxon>Carex subgen. Euthyceras</taxon>
    </lineage>
</organism>
<dbReference type="AlphaFoldDB" id="A0A833R029"/>
<evidence type="ECO:0000313" key="3">
    <source>
        <dbReference type="Proteomes" id="UP000623129"/>
    </source>
</evidence>
<reference evidence="2" key="1">
    <citation type="submission" date="2020-01" db="EMBL/GenBank/DDBJ databases">
        <title>Genome sequence of Kobresia littledalei, the first chromosome-level genome in the family Cyperaceae.</title>
        <authorList>
            <person name="Qu G."/>
        </authorList>
    </citation>
    <scope>NUCLEOTIDE SEQUENCE</scope>
    <source>
        <strain evidence="2">C.B.Clarke</strain>
        <tissue evidence="2">Leaf</tissue>
    </source>
</reference>
<evidence type="ECO:0000256" key="1">
    <source>
        <dbReference type="SAM" id="Phobius"/>
    </source>
</evidence>
<accession>A0A833R029</accession>
<dbReference type="PANTHER" id="PTHR35474:SF1">
    <property type="entry name" value="ATP PHOSPHORIBOSYLTRANSFERASE REGULATORY SUBUNIT"/>
    <property type="match status" value="1"/>
</dbReference>
<dbReference type="OrthoDB" id="1931195at2759"/>
<keyword evidence="1" id="KW-1133">Transmembrane helix</keyword>
<dbReference type="PANTHER" id="PTHR35474">
    <property type="entry name" value="ATP PHOSPHORIBOSYLTRANSFERASE REGULATORY SUBUNIT"/>
    <property type="match status" value="1"/>
</dbReference>
<feature type="transmembrane region" description="Helical" evidence="1">
    <location>
        <begin position="147"/>
        <end position="165"/>
    </location>
</feature>
<gene>
    <name evidence="2" type="ORF">FCM35_KLT04347</name>
</gene>
<dbReference type="Proteomes" id="UP000623129">
    <property type="component" value="Unassembled WGS sequence"/>
</dbReference>
<comment type="caution">
    <text evidence="2">The sequence shown here is derived from an EMBL/GenBank/DDBJ whole genome shotgun (WGS) entry which is preliminary data.</text>
</comment>
<keyword evidence="1" id="KW-0812">Transmembrane</keyword>
<dbReference type="GO" id="GO:0009787">
    <property type="term" value="P:regulation of abscisic acid-activated signaling pathway"/>
    <property type="evidence" value="ECO:0007669"/>
    <property type="project" value="InterPro"/>
</dbReference>
<dbReference type="EMBL" id="SWLB01000013">
    <property type="protein sequence ID" value="KAF3330993.1"/>
    <property type="molecule type" value="Genomic_DNA"/>
</dbReference>
<protein>
    <submittedName>
        <fullName evidence="2">Uncharacterized protein</fullName>
    </submittedName>
</protein>
<name>A0A833R029_9POAL</name>
<dbReference type="GO" id="GO:0010100">
    <property type="term" value="P:negative regulation of photomorphogenesis"/>
    <property type="evidence" value="ECO:0007669"/>
    <property type="project" value="InterPro"/>
</dbReference>
<keyword evidence="3" id="KW-1185">Reference proteome</keyword>
<dbReference type="InterPro" id="IPR039324">
    <property type="entry name" value="SHW1"/>
</dbReference>
<evidence type="ECO:0000313" key="2">
    <source>
        <dbReference type="EMBL" id="KAF3330993.1"/>
    </source>
</evidence>
<sequence length="197" mass="22698">MASSSLCFLTLHASFPSSSTVRSLPNPLLPTRFQHTNLKASSSRRLPYDAVVVTPDARAWVGSRYEQRENDELDYESEDEEENEEDRSLDLLVRFLHNCFKNISRRVRRAVRSVLPPSIPSKLVRFSVNGVLILTFLWILKALLEVVCTFGSMVFVSILLVRGVWSGVTYIRENRYYYINPIDPDDQDKWSRVQPVT</sequence>
<keyword evidence="1" id="KW-0472">Membrane</keyword>